<organism evidence="3">
    <name type="scientific">Synechococcus elongatus PCC 11802</name>
    <dbReference type="NCBI Taxonomy" id="2283154"/>
    <lineage>
        <taxon>Bacteria</taxon>
        <taxon>Bacillati</taxon>
        <taxon>Cyanobacteriota</taxon>
        <taxon>Cyanophyceae</taxon>
        <taxon>Synechococcales</taxon>
        <taxon>Synechococcaceae</taxon>
        <taxon>Synechococcus</taxon>
    </lineage>
</organism>
<keyword evidence="1" id="KW-1133">Transmembrane helix</keyword>
<dbReference type="NCBIfam" id="NF047379">
    <property type="entry name" value="photo_II_Psb32"/>
    <property type="match status" value="1"/>
</dbReference>
<evidence type="ECO:0000259" key="2">
    <source>
        <dbReference type="Pfam" id="PF04536"/>
    </source>
</evidence>
<keyword evidence="1" id="KW-0812">Transmembrane</keyword>
<gene>
    <name evidence="3" type="ORF">EKO22_13625</name>
</gene>
<keyword evidence="1" id="KW-0472">Membrane</keyword>
<dbReference type="InterPro" id="IPR007621">
    <property type="entry name" value="TPM_dom"/>
</dbReference>
<feature type="domain" description="TPM" evidence="2">
    <location>
        <begin position="51"/>
        <end position="176"/>
    </location>
</feature>
<reference evidence="3" key="1">
    <citation type="submission" date="2024-01" db="EMBL/GenBank/DDBJ databases">
        <title>Synechococcus elongatus PCC 11802, a close yet different native of Synechococcus elongatus PCC 11801.</title>
        <authorList>
            <person name="Jaiswal D."/>
            <person name="Sengupta A."/>
            <person name="Sengupta S."/>
            <person name="Pakrasi H.B."/>
            <person name="Wangikar P."/>
        </authorList>
    </citation>
    <scope>NUCLEOTIDE SEQUENCE</scope>
    <source>
        <strain evidence="3">PCC 11802</strain>
    </source>
</reference>
<feature type="transmembrane region" description="Helical" evidence="1">
    <location>
        <begin position="214"/>
        <end position="234"/>
    </location>
</feature>
<accession>A0AAT9K0C6</accession>
<evidence type="ECO:0000256" key="1">
    <source>
        <dbReference type="SAM" id="Phobius"/>
    </source>
</evidence>
<proteinExistence type="predicted"/>
<dbReference type="PANTHER" id="PTHR30373:SF2">
    <property type="entry name" value="UPF0603 PROTEIN YGCG"/>
    <property type="match status" value="1"/>
</dbReference>
<sequence length="236" mass="25577">MTSVWARCTKLLKVFLCTGIAIVGLVLPSAPAWATGAVDLPLVPAGSRTWIVDEAQSLSRINEGQLSGELQPLAEKTGIEVRFVTLRRLDYGETIDSFVSQLFQRWYPSAEQQSNQVLIALDTITNTIGIQVGDAAAEQLTPAIASSVIDETMQLPIRQGNKYNQAILDASDRLVAVLSGEPDPGPPVVIDTTRVEGTFASAEETEESRGNSTVVVIVLLVLATVIPMATYYWYVR</sequence>
<dbReference type="AlphaFoldDB" id="A0AAT9K0C6"/>
<dbReference type="PANTHER" id="PTHR30373">
    <property type="entry name" value="UPF0603 PROTEIN YGCG"/>
    <property type="match status" value="1"/>
</dbReference>
<dbReference type="EMBL" id="CP034671">
    <property type="protein sequence ID" value="QFZ93204.2"/>
    <property type="molecule type" value="Genomic_DNA"/>
</dbReference>
<evidence type="ECO:0000313" key="3">
    <source>
        <dbReference type="EMBL" id="QFZ93204.2"/>
    </source>
</evidence>
<protein>
    <submittedName>
        <fullName evidence="3">TPM domain-containing protein</fullName>
    </submittedName>
</protein>
<dbReference type="RefSeq" id="WP_228383079.1">
    <property type="nucleotide sequence ID" value="NZ_CP034671.2"/>
</dbReference>
<name>A0AAT9K0C6_SYNEL</name>
<dbReference type="Pfam" id="PF04536">
    <property type="entry name" value="TPM_phosphatase"/>
    <property type="match status" value="1"/>
</dbReference>
<dbReference type="Gene3D" id="3.10.310.50">
    <property type="match status" value="1"/>
</dbReference>